<feature type="transmembrane region" description="Helical" evidence="6">
    <location>
        <begin position="300"/>
        <end position="325"/>
    </location>
</feature>
<dbReference type="EMBL" id="UGOD01000001">
    <property type="protein sequence ID" value="STX50015.1"/>
    <property type="molecule type" value="Genomic_DNA"/>
</dbReference>
<dbReference type="GO" id="GO:0005886">
    <property type="term" value="C:plasma membrane"/>
    <property type="evidence" value="ECO:0007669"/>
    <property type="project" value="UniProtKB-SubCell"/>
</dbReference>
<feature type="domain" description="ABC3 transporter permease C-terminal" evidence="7">
    <location>
        <begin position="703"/>
        <end position="796"/>
    </location>
</feature>
<gene>
    <name evidence="8" type="ORF">NCTC13316_00080</name>
</gene>
<evidence type="ECO:0000256" key="5">
    <source>
        <dbReference type="ARBA" id="ARBA00023136"/>
    </source>
</evidence>
<evidence type="ECO:0000256" key="4">
    <source>
        <dbReference type="ARBA" id="ARBA00022989"/>
    </source>
</evidence>
<feature type="domain" description="ABC3 transporter permease C-terminal" evidence="7">
    <location>
        <begin position="259"/>
        <end position="375"/>
    </location>
</feature>
<feature type="transmembrane region" description="Helical" evidence="6">
    <location>
        <begin position="345"/>
        <end position="370"/>
    </location>
</feature>
<dbReference type="InterPro" id="IPR003838">
    <property type="entry name" value="ABC3_permease_C"/>
</dbReference>
<feature type="transmembrane region" description="Helical" evidence="6">
    <location>
        <begin position="253"/>
        <end position="275"/>
    </location>
</feature>
<dbReference type="AlphaFoldDB" id="A0A378JFQ8"/>
<feature type="transmembrane region" description="Helical" evidence="6">
    <location>
        <begin position="752"/>
        <end position="774"/>
    </location>
</feature>
<comment type="subcellular location">
    <subcellularLocation>
        <location evidence="1">Cell membrane</location>
        <topology evidence="1">Multi-pass membrane protein</topology>
    </subcellularLocation>
</comment>
<dbReference type="Proteomes" id="UP000254794">
    <property type="component" value="Unassembled WGS sequence"/>
</dbReference>
<keyword evidence="5 6" id="KW-0472">Membrane</keyword>
<feature type="transmembrane region" description="Helical" evidence="6">
    <location>
        <begin position="415"/>
        <end position="443"/>
    </location>
</feature>
<feature type="transmembrane region" description="Helical" evidence="6">
    <location>
        <begin position="786"/>
        <end position="804"/>
    </location>
</feature>
<dbReference type="OrthoDB" id="5292592at2"/>
<dbReference type="InterPro" id="IPR038766">
    <property type="entry name" value="Membrane_comp_ABC_pdt"/>
</dbReference>
<accession>A0A378JFQ8</accession>
<keyword evidence="8" id="KW-0449">Lipoprotein</keyword>
<evidence type="ECO:0000256" key="1">
    <source>
        <dbReference type="ARBA" id="ARBA00004651"/>
    </source>
</evidence>
<reference evidence="8 9" key="1">
    <citation type="submission" date="2018-06" db="EMBL/GenBank/DDBJ databases">
        <authorList>
            <consortium name="Pathogen Informatics"/>
            <person name="Doyle S."/>
        </authorList>
    </citation>
    <scope>NUCLEOTIDE SEQUENCE [LARGE SCALE GENOMIC DNA]</scope>
    <source>
        <strain evidence="8 9">NCTC13316</strain>
    </source>
</reference>
<keyword evidence="9" id="KW-1185">Reference proteome</keyword>
<feature type="transmembrane region" description="Helical" evidence="6">
    <location>
        <begin position="700"/>
        <end position="723"/>
    </location>
</feature>
<feature type="transmembrane region" description="Helical" evidence="6">
    <location>
        <begin position="391"/>
        <end position="409"/>
    </location>
</feature>
<dbReference type="RefSeq" id="WP_115329492.1">
    <property type="nucleotide sequence ID" value="NZ_CAAAHP010000003.1"/>
</dbReference>
<protein>
    <submittedName>
        <fullName evidence="8">Lipoprotein releasing system, transmembrane protein, LolC/E family</fullName>
    </submittedName>
</protein>
<evidence type="ECO:0000256" key="3">
    <source>
        <dbReference type="ARBA" id="ARBA00022692"/>
    </source>
</evidence>
<evidence type="ECO:0000259" key="7">
    <source>
        <dbReference type="Pfam" id="PF02687"/>
    </source>
</evidence>
<name>A0A378JFQ8_9GAMM</name>
<evidence type="ECO:0000256" key="6">
    <source>
        <dbReference type="SAM" id="Phobius"/>
    </source>
</evidence>
<keyword evidence="4 6" id="KW-1133">Transmembrane helix</keyword>
<keyword evidence="2" id="KW-1003">Cell membrane</keyword>
<evidence type="ECO:0000313" key="9">
    <source>
        <dbReference type="Proteomes" id="UP000254794"/>
    </source>
</evidence>
<keyword evidence="3 6" id="KW-0812">Transmembrane</keyword>
<dbReference type="Pfam" id="PF02687">
    <property type="entry name" value="FtsX"/>
    <property type="match status" value="2"/>
</dbReference>
<evidence type="ECO:0000256" key="2">
    <source>
        <dbReference type="ARBA" id="ARBA00022475"/>
    </source>
</evidence>
<dbReference type="PANTHER" id="PTHR30287:SF1">
    <property type="entry name" value="INNER MEMBRANE PROTEIN"/>
    <property type="match status" value="1"/>
</dbReference>
<dbReference type="PANTHER" id="PTHR30287">
    <property type="entry name" value="MEMBRANE COMPONENT OF PREDICTED ABC SUPERFAMILY METABOLITE UPTAKE TRANSPORTER"/>
    <property type="match status" value="1"/>
</dbReference>
<evidence type="ECO:0000313" key="8">
    <source>
        <dbReference type="EMBL" id="STX50015.1"/>
    </source>
</evidence>
<proteinExistence type="predicted"/>
<organism evidence="8 9">
    <name type="scientific">Legionella busanensis</name>
    <dbReference type="NCBI Taxonomy" id="190655"/>
    <lineage>
        <taxon>Bacteria</taxon>
        <taxon>Pseudomonadati</taxon>
        <taxon>Pseudomonadota</taxon>
        <taxon>Gammaproteobacteria</taxon>
        <taxon>Legionellales</taxon>
        <taxon>Legionellaceae</taxon>
        <taxon>Legionella</taxon>
    </lineage>
</organism>
<sequence length="817" mass="91956">MLNFPLILRTFVREWRSGELSLLFLALLIAVTCMSSINNITSSIENLVNQQASQMLGADVSITSNSPIPKNWERKAKALQLVTTQTISFFSMAMTNDKLQLVQVKAITSPYPLKGAIKVAPQPFALATRVNHAPELGQLWAEAKLLSLLSAKIGDKITIGEATFIISSVLIEEPGQTGDWFNISPRVIINQGDLAKTKVIQTGSKVNYNWLLIGSENQLTKLKNSLNPPLSEQQNWQDKTTNPTLIKAIERTLAYLNLGILMSLILAGIAISMAMQRYNQRHQKNISILRCFGATEKDIFLIYLGIILILGCFASLIGILLSYLFQPFLFNWLKGLLPDFQGGYSFKPALLSFSTGILILLSFTLPHLLSLRKISAITLFKSQYQINKYSFLNYFITSLVLFGLAFLYIRSWQLILIVFIGLIYFAIFALSLILISNFFINFIKNKISFIWRFGFTSISRNLTNSLLQLIGIGLALAALLTLNLFKTNLVENWQQQLPANAANFFVINIQPTQTSNFLDFLKQNQVKNAILYPIVKGRLITIDDTQVSLKLGAKANDINALQRELNLSWSKQLPEENKIVQGSWQTNQSTWLSIEEGLARQLDVHVGDKLGFRIGEQTINAPITSIRQVNWTSFKPNFFILFSPSLLANLPKSYLTSFYLPEEKQHLLVNLVRQFPGITIIDIANTIKKVQTIFRNISKAINLITIFSFLIGIIIAILAMLAFNDIKQQEIYVLKLLGIQKKALFWIRSSEAAIIGFYAGLLAIILAIVINYYFNTIALNFTFNPPWVLLILVPMLTSLANILINYKIAQFQDKGLD</sequence>